<name>A0A7I9V6X1_9ACTN</name>
<evidence type="ECO:0008006" key="4">
    <source>
        <dbReference type="Google" id="ProtNLM"/>
    </source>
</evidence>
<evidence type="ECO:0000313" key="2">
    <source>
        <dbReference type="EMBL" id="GEE01146.1"/>
    </source>
</evidence>
<dbReference type="Proteomes" id="UP000444960">
    <property type="component" value="Unassembled WGS sequence"/>
</dbReference>
<dbReference type="EMBL" id="BJOV01000003">
    <property type="protein sequence ID" value="GEE01146.1"/>
    <property type="molecule type" value="Genomic_DNA"/>
</dbReference>
<sequence length="137" mass="14409">MTATSPRRASKKDADRATRFSAELFEAAQAVGEIENRSARQQLEHWASIGRALTQYTSASRSRVEAALAGKLAVEALNTEESIAFDAELAADIATSITQTDLAAAHASRGTAAVYMDENGDLVQQSPDGSTTPVGAP</sequence>
<keyword evidence="3" id="KW-1185">Reference proteome</keyword>
<evidence type="ECO:0000313" key="3">
    <source>
        <dbReference type="Proteomes" id="UP000444960"/>
    </source>
</evidence>
<feature type="compositionally biased region" description="Polar residues" evidence="1">
    <location>
        <begin position="122"/>
        <end position="137"/>
    </location>
</feature>
<reference evidence="3" key="1">
    <citation type="submission" date="2019-06" db="EMBL/GenBank/DDBJ databases">
        <title>Gordonia isolated from sludge of a wastewater treatment plant.</title>
        <authorList>
            <person name="Tamura T."/>
            <person name="Aoyama K."/>
            <person name="Kang Y."/>
            <person name="Saito S."/>
            <person name="Akiyama N."/>
            <person name="Yazawa K."/>
            <person name="Gonoi T."/>
            <person name="Mikami Y."/>
        </authorList>
    </citation>
    <scope>NUCLEOTIDE SEQUENCE [LARGE SCALE GENOMIC DNA]</scope>
    <source>
        <strain evidence="3">NBRC 107696</strain>
    </source>
</reference>
<dbReference type="Pfam" id="PF11903">
    <property type="entry name" value="ParD_like"/>
    <property type="match status" value="1"/>
</dbReference>
<dbReference type="AlphaFoldDB" id="A0A7I9V6X1"/>
<protein>
    <recommendedName>
        <fullName evidence="4">ParD-like antitoxin of type II toxin-antitoxin system</fullName>
    </recommendedName>
</protein>
<feature type="region of interest" description="Disordered" evidence="1">
    <location>
        <begin position="116"/>
        <end position="137"/>
    </location>
</feature>
<accession>A0A7I9V6X1</accession>
<dbReference type="RefSeq" id="WP_161894979.1">
    <property type="nucleotide sequence ID" value="NZ_BJOV01000003.1"/>
</dbReference>
<comment type="caution">
    <text evidence="2">The sequence shown here is derived from an EMBL/GenBank/DDBJ whole genome shotgun (WGS) entry which is preliminary data.</text>
</comment>
<evidence type="ECO:0000256" key="1">
    <source>
        <dbReference type="SAM" id="MobiDB-lite"/>
    </source>
</evidence>
<dbReference type="OrthoDB" id="5422561at2"/>
<gene>
    <name evidence="2" type="ORF">nbrc107696_15920</name>
</gene>
<dbReference type="InterPro" id="IPR021831">
    <property type="entry name" value="ParD-like"/>
</dbReference>
<proteinExistence type="predicted"/>
<organism evidence="2 3">
    <name type="scientific">Gordonia spumicola</name>
    <dbReference type="NCBI Taxonomy" id="589161"/>
    <lineage>
        <taxon>Bacteria</taxon>
        <taxon>Bacillati</taxon>
        <taxon>Actinomycetota</taxon>
        <taxon>Actinomycetes</taxon>
        <taxon>Mycobacteriales</taxon>
        <taxon>Gordoniaceae</taxon>
        <taxon>Gordonia</taxon>
    </lineage>
</organism>